<evidence type="ECO:0000256" key="3">
    <source>
        <dbReference type="ARBA" id="ARBA00015352"/>
    </source>
</evidence>
<dbReference type="Proteomes" id="UP000622797">
    <property type="component" value="Unassembled WGS sequence"/>
</dbReference>
<feature type="signal peptide" evidence="9">
    <location>
        <begin position="1"/>
        <end position="25"/>
    </location>
</feature>
<keyword evidence="4" id="KW-0813">Transport</keyword>
<dbReference type="InterPro" id="IPR031884">
    <property type="entry name" value="Sil1_fungi"/>
</dbReference>
<dbReference type="GO" id="GO:0005783">
    <property type="term" value="C:endoplasmic reticulum"/>
    <property type="evidence" value="ECO:0007669"/>
    <property type="project" value="InterPro"/>
</dbReference>
<protein>
    <recommendedName>
        <fullName evidence="3">Nucleotide exchange factor SIL1</fullName>
    </recommendedName>
</protein>
<evidence type="ECO:0000313" key="11">
    <source>
        <dbReference type="Proteomes" id="UP000622797"/>
    </source>
</evidence>
<comment type="subunit">
    <text evidence="2">Interacts with KAR2.</text>
</comment>
<evidence type="ECO:0000256" key="8">
    <source>
        <dbReference type="ARBA" id="ARBA00023010"/>
    </source>
</evidence>
<sequence>MAPSRAKSLSFLVALVLGIVLCVFAAPTLASASASASQPSPNADVELICHTDNPKDCYPKVFQPTDEFQVVHDDQEIPHGLHVRLNMSTGKKEAKINVPGEGNPALEGLPVDQAIVVVDQDQPDTPQIPKGAPAYEPIGKIKEPEDEEFVGKPFFTAMKMLKAGETDSGKEFDDALEGMEELSHDIYYGLKVTEDPAVMKALFCMMADSDVAYPADITPRDHRAAAVLGAALQNNAAALKEVTKQWPSLMEAQCPRTGKSLKESFYSPMVPSHVPSSIDTKTLASTAKAKVGAINGLIKSDIIRGEFLKNDGMKLLLEVLVPEGKEWNTTQRKVGELVLDTFLDEDMGAKLGQWPRTARASDAQCRVYETSTEEGCWDYHVARILKEHKKDSGHWSRDLHDKLAALRKSGKIPPRVEL</sequence>
<keyword evidence="7" id="KW-0653">Protein transport</keyword>
<proteinExistence type="inferred from homology"/>
<feature type="chain" id="PRO_5034243592" description="Nucleotide exchange factor SIL1" evidence="9">
    <location>
        <begin position="26"/>
        <end position="418"/>
    </location>
</feature>
<keyword evidence="6" id="KW-0256">Endoplasmic reticulum</keyword>
<evidence type="ECO:0000256" key="6">
    <source>
        <dbReference type="ARBA" id="ARBA00022824"/>
    </source>
</evidence>
<keyword evidence="5 9" id="KW-0732">Signal</keyword>
<dbReference type="InterPro" id="IPR011989">
    <property type="entry name" value="ARM-like"/>
</dbReference>
<keyword evidence="11" id="KW-1185">Reference proteome</keyword>
<evidence type="ECO:0000256" key="2">
    <source>
        <dbReference type="ARBA" id="ARBA00011799"/>
    </source>
</evidence>
<comment type="similarity">
    <text evidence="1">Belongs to the SIL1 family.</text>
</comment>
<evidence type="ECO:0000256" key="5">
    <source>
        <dbReference type="ARBA" id="ARBA00022729"/>
    </source>
</evidence>
<evidence type="ECO:0000256" key="9">
    <source>
        <dbReference type="SAM" id="SignalP"/>
    </source>
</evidence>
<dbReference type="Pfam" id="PF16782">
    <property type="entry name" value="SIL1"/>
    <property type="match status" value="1"/>
</dbReference>
<reference evidence="10" key="2">
    <citation type="submission" date="2020-05" db="EMBL/GenBank/DDBJ databases">
        <authorList>
            <person name="Kim H.-S."/>
            <person name="Proctor R.H."/>
            <person name="Brown D.W."/>
        </authorList>
    </citation>
    <scope>NUCLEOTIDE SEQUENCE</scope>
    <source>
        <strain evidence="10">NRRL 20472</strain>
    </source>
</reference>
<evidence type="ECO:0000313" key="10">
    <source>
        <dbReference type="EMBL" id="KAF4963162.1"/>
    </source>
</evidence>
<dbReference type="AlphaFoldDB" id="A0A8H4TSI0"/>
<keyword evidence="8" id="KW-0811">Translocation</keyword>
<name>A0A8H4TSI0_9HYPO</name>
<accession>A0A8H4TSI0</accession>
<dbReference type="Gene3D" id="1.25.10.10">
    <property type="entry name" value="Leucine-rich Repeat Variant"/>
    <property type="match status" value="1"/>
</dbReference>
<evidence type="ECO:0000256" key="7">
    <source>
        <dbReference type="ARBA" id="ARBA00022927"/>
    </source>
</evidence>
<evidence type="ECO:0000256" key="4">
    <source>
        <dbReference type="ARBA" id="ARBA00022448"/>
    </source>
</evidence>
<comment type="caution">
    <text evidence="10">The sequence shown here is derived from an EMBL/GenBank/DDBJ whole genome shotgun (WGS) entry which is preliminary data.</text>
</comment>
<reference evidence="10" key="1">
    <citation type="journal article" date="2020" name="BMC Genomics">
        <title>Correction to: Identification and distribution of gene clusters required for synthesis of sphingolipid metabolism inhibitors in diverse species of the filamentous fungus Fusarium.</title>
        <authorList>
            <person name="Kim H.S."/>
            <person name="Lohmar J.M."/>
            <person name="Busman M."/>
            <person name="Brown D.W."/>
            <person name="Naumann T.A."/>
            <person name="Divon H.H."/>
            <person name="Lysoe E."/>
            <person name="Uhlig S."/>
            <person name="Proctor R.H."/>
        </authorList>
    </citation>
    <scope>NUCLEOTIDE SEQUENCE</scope>
    <source>
        <strain evidence="10">NRRL 20472</strain>
    </source>
</reference>
<dbReference type="EMBL" id="JABEXW010000489">
    <property type="protein sequence ID" value="KAF4963162.1"/>
    <property type="molecule type" value="Genomic_DNA"/>
</dbReference>
<dbReference type="OrthoDB" id="448649at2759"/>
<dbReference type="GO" id="GO:0015031">
    <property type="term" value="P:protein transport"/>
    <property type="evidence" value="ECO:0007669"/>
    <property type="project" value="UniProtKB-KW"/>
</dbReference>
<organism evidence="10 11">
    <name type="scientific">Fusarium sarcochroum</name>
    <dbReference type="NCBI Taxonomy" id="1208366"/>
    <lineage>
        <taxon>Eukaryota</taxon>
        <taxon>Fungi</taxon>
        <taxon>Dikarya</taxon>
        <taxon>Ascomycota</taxon>
        <taxon>Pezizomycotina</taxon>
        <taxon>Sordariomycetes</taxon>
        <taxon>Hypocreomycetidae</taxon>
        <taxon>Hypocreales</taxon>
        <taxon>Nectriaceae</taxon>
        <taxon>Fusarium</taxon>
        <taxon>Fusarium lateritium species complex</taxon>
    </lineage>
</organism>
<dbReference type="GO" id="GO:0000774">
    <property type="term" value="F:adenyl-nucleotide exchange factor activity"/>
    <property type="evidence" value="ECO:0007669"/>
    <property type="project" value="InterPro"/>
</dbReference>
<gene>
    <name evidence="10" type="ORF">FSARC_8788</name>
</gene>
<evidence type="ECO:0000256" key="1">
    <source>
        <dbReference type="ARBA" id="ARBA00010588"/>
    </source>
</evidence>